<protein>
    <submittedName>
        <fullName evidence="1">Uncharacterized protein</fullName>
    </submittedName>
</protein>
<dbReference type="EMBL" id="GGEC01059536">
    <property type="protein sequence ID" value="MBX40020.1"/>
    <property type="molecule type" value="Transcribed_RNA"/>
</dbReference>
<name>A0A2P2NC56_RHIMU</name>
<sequence>MEQIEFWKVREKSRD</sequence>
<evidence type="ECO:0000313" key="1">
    <source>
        <dbReference type="EMBL" id="MBX40020.1"/>
    </source>
</evidence>
<reference evidence="1" key="1">
    <citation type="submission" date="2018-02" db="EMBL/GenBank/DDBJ databases">
        <title>Rhizophora mucronata_Transcriptome.</title>
        <authorList>
            <person name="Meera S.P."/>
            <person name="Sreeshan A."/>
            <person name="Augustine A."/>
        </authorList>
    </citation>
    <scope>NUCLEOTIDE SEQUENCE</scope>
    <source>
        <tissue evidence="1">Leaf</tissue>
    </source>
</reference>
<accession>A0A2P2NC56</accession>
<organism evidence="1">
    <name type="scientific">Rhizophora mucronata</name>
    <name type="common">Asiatic mangrove</name>
    <dbReference type="NCBI Taxonomy" id="61149"/>
    <lineage>
        <taxon>Eukaryota</taxon>
        <taxon>Viridiplantae</taxon>
        <taxon>Streptophyta</taxon>
        <taxon>Embryophyta</taxon>
        <taxon>Tracheophyta</taxon>
        <taxon>Spermatophyta</taxon>
        <taxon>Magnoliopsida</taxon>
        <taxon>eudicotyledons</taxon>
        <taxon>Gunneridae</taxon>
        <taxon>Pentapetalae</taxon>
        <taxon>rosids</taxon>
        <taxon>fabids</taxon>
        <taxon>Malpighiales</taxon>
        <taxon>Rhizophoraceae</taxon>
        <taxon>Rhizophora</taxon>
    </lineage>
</organism>
<proteinExistence type="predicted"/>